<dbReference type="AlphaFoldDB" id="A0A2Z6PD41"/>
<dbReference type="OrthoDB" id="1440092at2759"/>
<proteinExistence type="predicted"/>
<sequence>MRNIKRRSGVEIDVTTPKKIAYNLRDRGQRTCYEDLSDSEIDLHVSFDNGRANHNKLVNSTNLQNSKADSTIDNRIVVLALEAMKTADNTTSVAQRAMKTEMAEPNTNMMNTKMVEPNTDLPKTEMVEPDTNLNVAGTETSNKSSGNSTTGEETVVGESGARSEIQIGQESPKRVPILPDLNLEPSQEDM</sequence>
<protein>
    <submittedName>
        <fullName evidence="2">Uncharacterized protein</fullName>
    </submittedName>
</protein>
<evidence type="ECO:0000313" key="3">
    <source>
        <dbReference type="Proteomes" id="UP000242715"/>
    </source>
</evidence>
<dbReference type="EMBL" id="DF974397">
    <property type="protein sequence ID" value="GAU48240.1"/>
    <property type="molecule type" value="Genomic_DNA"/>
</dbReference>
<name>A0A2Z6PD41_TRISU</name>
<keyword evidence="3" id="KW-1185">Reference proteome</keyword>
<evidence type="ECO:0000256" key="1">
    <source>
        <dbReference type="SAM" id="MobiDB-lite"/>
    </source>
</evidence>
<dbReference type="Proteomes" id="UP000242715">
    <property type="component" value="Unassembled WGS sequence"/>
</dbReference>
<organism evidence="2 3">
    <name type="scientific">Trifolium subterraneum</name>
    <name type="common">Subterranean clover</name>
    <dbReference type="NCBI Taxonomy" id="3900"/>
    <lineage>
        <taxon>Eukaryota</taxon>
        <taxon>Viridiplantae</taxon>
        <taxon>Streptophyta</taxon>
        <taxon>Embryophyta</taxon>
        <taxon>Tracheophyta</taxon>
        <taxon>Spermatophyta</taxon>
        <taxon>Magnoliopsida</taxon>
        <taxon>eudicotyledons</taxon>
        <taxon>Gunneridae</taxon>
        <taxon>Pentapetalae</taxon>
        <taxon>rosids</taxon>
        <taxon>fabids</taxon>
        <taxon>Fabales</taxon>
        <taxon>Fabaceae</taxon>
        <taxon>Papilionoideae</taxon>
        <taxon>50 kb inversion clade</taxon>
        <taxon>NPAAA clade</taxon>
        <taxon>Hologalegina</taxon>
        <taxon>IRL clade</taxon>
        <taxon>Trifolieae</taxon>
        <taxon>Trifolium</taxon>
    </lineage>
</organism>
<evidence type="ECO:0000313" key="2">
    <source>
        <dbReference type="EMBL" id="GAU48240.1"/>
    </source>
</evidence>
<accession>A0A2Z6PD41</accession>
<feature type="compositionally biased region" description="Low complexity" evidence="1">
    <location>
        <begin position="137"/>
        <end position="152"/>
    </location>
</feature>
<feature type="region of interest" description="Disordered" evidence="1">
    <location>
        <begin position="134"/>
        <end position="190"/>
    </location>
</feature>
<reference evidence="3" key="1">
    <citation type="journal article" date="2017" name="Front. Plant Sci.">
        <title>Climate Clever Clovers: New Paradigm to Reduce the Environmental Footprint of Ruminants by Breeding Low Methanogenic Forages Utilizing Haplotype Variation.</title>
        <authorList>
            <person name="Kaur P."/>
            <person name="Appels R."/>
            <person name="Bayer P.E."/>
            <person name="Keeble-Gagnere G."/>
            <person name="Wang J."/>
            <person name="Hirakawa H."/>
            <person name="Shirasawa K."/>
            <person name="Vercoe P."/>
            <person name="Stefanova K."/>
            <person name="Durmic Z."/>
            <person name="Nichols P."/>
            <person name="Revell C."/>
            <person name="Isobe S.N."/>
            <person name="Edwards D."/>
            <person name="Erskine W."/>
        </authorList>
    </citation>
    <scope>NUCLEOTIDE SEQUENCE [LARGE SCALE GENOMIC DNA]</scope>
    <source>
        <strain evidence="3">cv. Daliak</strain>
    </source>
</reference>
<gene>
    <name evidence="2" type="ORF">TSUD_184200</name>
</gene>